<keyword evidence="1" id="KW-0812">Transmembrane</keyword>
<evidence type="ECO:0000256" key="1">
    <source>
        <dbReference type="SAM" id="Phobius"/>
    </source>
</evidence>
<gene>
    <name evidence="2" type="ORF">A2372_03215</name>
</gene>
<keyword evidence="1" id="KW-0472">Membrane</keyword>
<proteinExistence type="predicted"/>
<dbReference type="AlphaFoldDB" id="A0A1F8DZJ7"/>
<accession>A0A1F8DZJ7</accession>
<comment type="caution">
    <text evidence="2">The sequence shown here is derived from an EMBL/GenBank/DDBJ whole genome shotgun (WGS) entry which is preliminary data.</text>
</comment>
<reference evidence="2 3" key="1">
    <citation type="journal article" date="2016" name="Nat. Commun.">
        <title>Thousands of microbial genomes shed light on interconnected biogeochemical processes in an aquifer system.</title>
        <authorList>
            <person name="Anantharaman K."/>
            <person name="Brown C.T."/>
            <person name="Hug L.A."/>
            <person name="Sharon I."/>
            <person name="Castelle C.J."/>
            <person name="Probst A.J."/>
            <person name="Thomas B.C."/>
            <person name="Singh A."/>
            <person name="Wilkins M.J."/>
            <person name="Karaoz U."/>
            <person name="Brodie E.L."/>
            <person name="Williams K.H."/>
            <person name="Hubbard S.S."/>
            <person name="Banfield J.F."/>
        </authorList>
    </citation>
    <scope>NUCLEOTIDE SEQUENCE [LARGE SCALE GENOMIC DNA]</scope>
</reference>
<dbReference type="EMBL" id="MGIT01000001">
    <property type="protein sequence ID" value="OGM93368.1"/>
    <property type="molecule type" value="Genomic_DNA"/>
</dbReference>
<evidence type="ECO:0000313" key="2">
    <source>
        <dbReference type="EMBL" id="OGM93368.1"/>
    </source>
</evidence>
<keyword evidence="1" id="KW-1133">Transmembrane helix</keyword>
<organism evidence="2 3">
    <name type="scientific">Candidatus Wolfebacteria bacterium RIFOXYB1_FULL_54_12</name>
    <dbReference type="NCBI Taxonomy" id="1802559"/>
    <lineage>
        <taxon>Bacteria</taxon>
        <taxon>Candidatus Wolfeibacteriota</taxon>
    </lineage>
</organism>
<sequence length="70" mass="7316">MLMLSEKNKKIILTSVAAAGIFLVLVAVVVSTFGFMRDSFEKTVGELGGAGSGDVHFELEKADGLGIVAE</sequence>
<dbReference type="Proteomes" id="UP000176422">
    <property type="component" value="Unassembled WGS sequence"/>
</dbReference>
<name>A0A1F8DZJ7_9BACT</name>
<evidence type="ECO:0000313" key="3">
    <source>
        <dbReference type="Proteomes" id="UP000176422"/>
    </source>
</evidence>
<feature type="transmembrane region" description="Helical" evidence="1">
    <location>
        <begin position="12"/>
        <end position="36"/>
    </location>
</feature>
<dbReference type="STRING" id="1802559.A2372_03215"/>
<protein>
    <submittedName>
        <fullName evidence="2">Uncharacterized protein</fullName>
    </submittedName>
</protein>